<name>A1S5X5_SHEAM</name>
<sequence>MLPRRLLSSPMHLFRPMWLVLILSLAGFGVANGVNATVVRLTSLNWPPYSGQGLPSEGAAVAVAKAAFAAMGYQLEVDFYPWSRAVKLAHQSNTPYVGYFPEYYFDTVQFVFSHPMGMSPLGLLEHKSRPISWVSVKDLRNYRLGVVQDYVNTEELDRAIADDLQPAEQVTSDEFNIKKVAAGRIDAAVIDVYVMRYLLKQSRLQGVADKVQINSQLLANKNLYIAFKNTPEGHRWQAIFNEGLQRIDAAEIMADHLPE</sequence>
<evidence type="ECO:0000313" key="1">
    <source>
        <dbReference type="EMBL" id="ABL99781.1"/>
    </source>
</evidence>
<dbReference type="Gene3D" id="3.40.190.10">
    <property type="entry name" value="Periplasmic binding protein-like II"/>
    <property type="match status" value="2"/>
</dbReference>
<keyword evidence="2" id="KW-1185">Reference proteome</keyword>
<dbReference type="PANTHER" id="PTHR38834">
    <property type="entry name" value="PERIPLASMIC SUBSTRATE BINDING PROTEIN FAMILY 3"/>
    <property type="match status" value="1"/>
</dbReference>
<dbReference type="EMBL" id="CP000507">
    <property type="protein sequence ID" value="ABL99781.1"/>
    <property type="molecule type" value="Genomic_DNA"/>
</dbReference>
<protein>
    <submittedName>
        <fullName evidence="1">Conserved hypothetical ABC transporter protein</fullName>
    </submittedName>
</protein>
<dbReference type="eggNOG" id="COG0834">
    <property type="taxonomic scope" value="Bacteria"/>
</dbReference>
<dbReference type="STRING" id="326297.Sama_1574"/>
<dbReference type="HOGENOM" id="CLU_064076_3_2_6"/>
<proteinExistence type="predicted"/>
<dbReference type="SUPFAM" id="SSF53850">
    <property type="entry name" value="Periplasmic binding protein-like II"/>
    <property type="match status" value="1"/>
</dbReference>
<gene>
    <name evidence="1" type="ordered locus">Sama_1574</name>
</gene>
<reference evidence="1 2" key="1">
    <citation type="submission" date="2006-12" db="EMBL/GenBank/DDBJ databases">
        <title>Complete sequence of Shewanella amazonensis SB2B.</title>
        <authorList>
            <consortium name="US DOE Joint Genome Institute"/>
            <person name="Copeland A."/>
            <person name="Lucas S."/>
            <person name="Lapidus A."/>
            <person name="Barry K."/>
            <person name="Detter J.C."/>
            <person name="Glavina del Rio T."/>
            <person name="Hammon N."/>
            <person name="Israni S."/>
            <person name="Dalin E."/>
            <person name="Tice H."/>
            <person name="Pitluck S."/>
            <person name="Munk A.C."/>
            <person name="Brettin T."/>
            <person name="Bruce D."/>
            <person name="Han C."/>
            <person name="Tapia R."/>
            <person name="Gilna P."/>
            <person name="Schmutz J."/>
            <person name="Larimer F."/>
            <person name="Land M."/>
            <person name="Hauser L."/>
            <person name="Kyrpides N."/>
            <person name="Mikhailova N."/>
            <person name="Fredrickson J."/>
            <person name="Richardson P."/>
        </authorList>
    </citation>
    <scope>NUCLEOTIDE SEQUENCE [LARGE SCALE GENOMIC DNA]</scope>
    <source>
        <strain evidence="2">ATCC BAA-1098 / SB2B</strain>
    </source>
</reference>
<dbReference type="KEGG" id="saz:Sama_1574"/>
<evidence type="ECO:0000313" key="2">
    <source>
        <dbReference type="Proteomes" id="UP000009175"/>
    </source>
</evidence>
<dbReference type="Proteomes" id="UP000009175">
    <property type="component" value="Chromosome"/>
</dbReference>
<dbReference type="PANTHER" id="PTHR38834:SF3">
    <property type="entry name" value="SOLUTE-BINDING PROTEIN FAMILY 3_N-TERMINAL DOMAIN-CONTAINING PROTEIN"/>
    <property type="match status" value="1"/>
</dbReference>
<accession>A1S5X5</accession>
<organism evidence="1 2">
    <name type="scientific">Shewanella amazonensis (strain ATCC BAA-1098 / SB2B)</name>
    <dbReference type="NCBI Taxonomy" id="326297"/>
    <lineage>
        <taxon>Bacteria</taxon>
        <taxon>Pseudomonadati</taxon>
        <taxon>Pseudomonadota</taxon>
        <taxon>Gammaproteobacteria</taxon>
        <taxon>Alteromonadales</taxon>
        <taxon>Shewanellaceae</taxon>
        <taxon>Shewanella</taxon>
    </lineage>
</organism>
<dbReference type="AlphaFoldDB" id="A1S5X5"/>